<keyword evidence="5" id="KW-1185">Reference proteome</keyword>
<sequence length="195" mass="21764">MRRPQAASSNLTSADCHCLRTGWPLRSWRAVSRSPIPSASISAGTGKWRSVREGNDTKTRRSRRTLRLPECCVAGLAEHLERQTVMRATTGDRWQHHNLVFCSATGTELDAANVRRDFRRVVDLTPGLNSADWTPRELGHSFVSLLSEGGLTKEQISLLVGHKSTQVTETVYRHQLRPVLIEGAEAMDQLLPANR</sequence>
<evidence type="ECO:0000256" key="2">
    <source>
        <dbReference type="SAM" id="MobiDB-lite"/>
    </source>
</evidence>
<comment type="caution">
    <text evidence="4">The sequence shown here is derived from an EMBL/GenBank/DDBJ whole genome shotgun (WGS) entry which is preliminary data.</text>
</comment>
<dbReference type="PROSITE" id="PS51898">
    <property type="entry name" value="TYR_RECOMBINASE"/>
    <property type="match status" value="1"/>
</dbReference>
<keyword evidence="1" id="KW-0233">DNA recombination</keyword>
<evidence type="ECO:0000313" key="4">
    <source>
        <dbReference type="EMBL" id="TKK83001.1"/>
    </source>
</evidence>
<proteinExistence type="predicted"/>
<dbReference type="Gene3D" id="1.10.443.10">
    <property type="entry name" value="Intergrase catalytic core"/>
    <property type="match status" value="1"/>
</dbReference>
<dbReference type="OrthoDB" id="1822491at2"/>
<dbReference type="GO" id="GO:0003677">
    <property type="term" value="F:DNA binding"/>
    <property type="evidence" value="ECO:0007669"/>
    <property type="project" value="InterPro"/>
</dbReference>
<dbReference type="InterPro" id="IPR002104">
    <property type="entry name" value="Integrase_catalytic"/>
</dbReference>
<feature type="domain" description="Tyr recombinase" evidence="3">
    <location>
        <begin position="1"/>
        <end position="188"/>
    </location>
</feature>
<name>A0A4U3M2W0_9ACTN</name>
<reference evidence="4 5" key="1">
    <citation type="submission" date="2019-04" db="EMBL/GenBank/DDBJ databases">
        <title>Kribbella sp. NEAU-THZ 27 nov., a novel actinomycete isolated from soil.</title>
        <authorList>
            <person name="Duan L."/>
        </authorList>
    </citation>
    <scope>NUCLEOTIDE SEQUENCE [LARGE SCALE GENOMIC DNA]</scope>
    <source>
        <strain evidence="5">NEAU-THZ27</strain>
    </source>
</reference>
<gene>
    <name evidence="4" type="ORF">FDA38_09765</name>
</gene>
<dbReference type="InterPro" id="IPR011010">
    <property type="entry name" value="DNA_brk_join_enz"/>
</dbReference>
<dbReference type="InterPro" id="IPR013762">
    <property type="entry name" value="Integrase-like_cat_sf"/>
</dbReference>
<dbReference type="Pfam" id="PF00589">
    <property type="entry name" value="Phage_integrase"/>
    <property type="match status" value="1"/>
</dbReference>
<protein>
    <submittedName>
        <fullName evidence="4">Site-specific integrase</fullName>
    </submittedName>
</protein>
<dbReference type="SUPFAM" id="SSF56349">
    <property type="entry name" value="DNA breaking-rejoining enzymes"/>
    <property type="match status" value="1"/>
</dbReference>
<feature type="region of interest" description="Disordered" evidence="2">
    <location>
        <begin position="41"/>
        <end position="60"/>
    </location>
</feature>
<dbReference type="AlphaFoldDB" id="A0A4U3M2W0"/>
<dbReference type="GO" id="GO:0006310">
    <property type="term" value="P:DNA recombination"/>
    <property type="evidence" value="ECO:0007669"/>
    <property type="project" value="UniProtKB-KW"/>
</dbReference>
<evidence type="ECO:0000313" key="5">
    <source>
        <dbReference type="Proteomes" id="UP000305836"/>
    </source>
</evidence>
<organism evidence="4 5">
    <name type="scientific">Kribbella jiaozuonensis</name>
    <dbReference type="NCBI Taxonomy" id="2575441"/>
    <lineage>
        <taxon>Bacteria</taxon>
        <taxon>Bacillati</taxon>
        <taxon>Actinomycetota</taxon>
        <taxon>Actinomycetes</taxon>
        <taxon>Propionibacteriales</taxon>
        <taxon>Kribbellaceae</taxon>
        <taxon>Kribbella</taxon>
    </lineage>
</organism>
<dbReference type="EMBL" id="SZPZ01000001">
    <property type="protein sequence ID" value="TKK83001.1"/>
    <property type="molecule type" value="Genomic_DNA"/>
</dbReference>
<dbReference type="Proteomes" id="UP000305836">
    <property type="component" value="Unassembled WGS sequence"/>
</dbReference>
<dbReference type="GO" id="GO:0015074">
    <property type="term" value="P:DNA integration"/>
    <property type="evidence" value="ECO:0007669"/>
    <property type="project" value="InterPro"/>
</dbReference>
<evidence type="ECO:0000259" key="3">
    <source>
        <dbReference type="PROSITE" id="PS51898"/>
    </source>
</evidence>
<feature type="compositionally biased region" description="Basic and acidic residues" evidence="2">
    <location>
        <begin position="50"/>
        <end position="59"/>
    </location>
</feature>
<accession>A0A4U3M2W0</accession>
<evidence type="ECO:0000256" key="1">
    <source>
        <dbReference type="ARBA" id="ARBA00023172"/>
    </source>
</evidence>